<dbReference type="Pfam" id="PF03031">
    <property type="entry name" value="NIF"/>
    <property type="match status" value="1"/>
</dbReference>
<evidence type="ECO:0000259" key="2">
    <source>
        <dbReference type="PROSITE" id="PS50969"/>
    </source>
</evidence>
<dbReference type="InterPro" id="IPR023214">
    <property type="entry name" value="HAD_sf"/>
</dbReference>
<feature type="domain" description="FCP1 homology" evidence="2">
    <location>
        <begin position="383"/>
        <end position="564"/>
    </location>
</feature>
<dbReference type="SMART" id="SM00577">
    <property type="entry name" value="CPDc"/>
    <property type="match status" value="1"/>
</dbReference>
<reference evidence="3" key="1">
    <citation type="submission" date="2019-08" db="EMBL/GenBank/DDBJ databases">
        <title>Reference gene set and small RNA set construction with multiple tissues from Davidia involucrata Baill.</title>
        <authorList>
            <person name="Yang H."/>
            <person name="Zhou C."/>
            <person name="Li G."/>
            <person name="Wang J."/>
            <person name="Gao P."/>
            <person name="Wang M."/>
            <person name="Wang R."/>
            <person name="Zhao Y."/>
        </authorList>
    </citation>
    <scope>NUCLEOTIDE SEQUENCE</scope>
    <source>
        <tissue evidence="3">Mixed with DoveR01_LX</tissue>
    </source>
</reference>
<feature type="region of interest" description="Disordered" evidence="1">
    <location>
        <begin position="1"/>
        <end position="49"/>
    </location>
</feature>
<dbReference type="InterPro" id="IPR004274">
    <property type="entry name" value="FCP1_dom"/>
</dbReference>
<sequence>MAREEKEKQSEEKADALKGYDRHDDDPEGTSSMKNSGLERESFAQPPVNTCLRADLDIKRYDAEASLSQDMNEVKEQKKRYNASESNTTSHNLQEGDGRLCSDLTNVKYFEEVHVNPVSAVAEHVSNFPESEDTSSTKKHDDHAEVDIISLGAMCIKTYKRKKQVEICHSKRRKASKEGIGPSVLVVQNKMGDTSLDCSDEALASVNSVNMVESEVAEGHGTSLQAVEEISIEKASGGCSVGEPVSEESKKRVEMETLKQTIIEDGFVKNDSVVDFEENFEHANRGKINIIQDAVQDVYSAEEILNGSSSFKEDKALVGASGSDLFHEHLDKNTLEMQSKMEDAISSSSKLGAIKDDASLVINKEEQRSLQVVQSSPERAVIGCLRKKLLILDVNGLLADIVSYVSYGYQADTIIAKKAVFKRPFCDDFLQFCFERFNVGVWTSRTKRNVESVLDFLMGKTKHNLLFCWDQSHCTETGYNTVENRDKPLTLKELKKLWEKCEPNLPWERGEYNESNTLLLDDSPYKALCNPPYTAVFPYTYRYKDVKDISLGPRGDLRIYLEGLALCENVQKYVEQNPFGQRPITEKNLSWAFYLKVIHTVLSQTEDDANYSSAREFSSQPEDDANCSSACR</sequence>
<dbReference type="SUPFAM" id="SSF56784">
    <property type="entry name" value="HAD-like"/>
    <property type="match status" value="1"/>
</dbReference>
<organism evidence="3">
    <name type="scientific">Davidia involucrata</name>
    <name type="common">Dove tree</name>
    <dbReference type="NCBI Taxonomy" id="16924"/>
    <lineage>
        <taxon>Eukaryota</taxon>
        <taxon>Viridiplantae</taxon>
        <taxon>Streptophyta</taxon>
        <taxon>Embryophyta</taxon>
        <taxon>Tracheophyta</taxon>
        <taxon>Spermatophyta</taxon>
        <taxon>Magnoliopsida</taxon>
        <taxon>eudicotyledons</taxon>
        <taxon>Gunneridae</taxon>
        <taxon>Pentapetalae</taxon>
        <taxon>asterids</taxon>
        <taxon>Cornales</taxon>
        <taxon>Nyssaceae</taxon>
        <taxon>Davidia</taxon>
    </lineage>
</organism>
<dbReference type="AlphaFoldDB" id="A0A5B6ZNG0"/>
<dbReference type="PANTHER" id="PTHR12210">
    <property type="entry name" value="DULLARD PROTEIN PHOSPHATASE"/>
    <property type="match status" value="1"/>
</dbReference>
<dbReference type="FunFam" id="3.40.50.1000:FF:000257">
    <property type="entry name" value="Haloacid dehalogenase-like hydrolase (HAD) superfamily protein"/>
    <property type="match status" value="1"/>
</dbReference>
<dbReference type="PROSITE" id="PS50969">
    <property type="entry name" value="FCP1"/>
    <property type="match status" value="1"/>
</dbReference>
<feature type="region of interest" description="Disordered" evidence="1">
    <location>
        <begin position="613"/>
        <end position="632"/>
    </location>
</feature>
<dbReference type="EMBL" id="GHES01014462">
    <property type="protein sequence ID" value="MPA45021.1"/>
    <property type="molecule type" value="Transcribed_RNA"/>
</dbReference>
<protein>
    <recommendedName>
        <fullName evidence="2">FCP1 homology domain-containing protein</fullName>
    </recommendedName>
</protein>
<proteinExistence type="predicted"/>
<dbReference type="Gene3D" id="3.40.50.1000">
    <property type="entry name" value="HAD superfamily/HAD-like"/>
    <property type="match status" value="1"/>
</dbReference>
<evidence type="ECO:0000313" key="3">
    <source>
        <dbReference type="EMBL" id="MPA45021.1"/>
    </source>
</evidence>
<feature type="compositionally biased region" description="Basic and acidic residues" evidence="1">
    <location>
        <begin position="1"/>
        <end position="25"/>
    </location>
</feature>
<feature type="compositionally biased region" description="Polar residues" evidence="1">
    <location>
        <begin position="83"/>
        <end position="93"/>
    </location>
</feature>
<dbReference type="InterPro" id="IPR050365">
    <property type="entry name" value="TIM50"/>
</dbReference>
<evidence type="ECO:0000256" key="1">
    <source>
        <dbReference type="SAM" id="MobiDB-lite"/>
    </source>
</evidence>
<dbReference type="InterPro" id="IPR036412">
    <property type="entry name" value="HAD-like_sf"/>
</dbReference>
<feature type="region of interest" description="Disordered" evidence="1">
    <location>
        <begin position="65"/>
        <end position="97"/>
    </location>
</feature>
<gene>
    <name evidence="3" type="ORF">Din_014462</name>
</gene>
<name>A0A5B6ZNG0_DAVIN</name>
<accession>A0A5B6ZNG0</accession>